<dbReference type="OrthoDB" id="486386at2"/>
<evidence type="ECO:0000313" key="1">
    <source>
        <dbReference type="EMBL" id="RUS98120.1"/>
    </source>
</evidence>
<dbReference type="SUPFAM" id="SSF141571">
    <property type="entry name" value="Pentapeptide repeat-like"/>
    <property type="match status" value="1"/>
</dbReference>
<proteinExistence type="predicted"/>
<dbReference type="Pfam" id="PF00805">
    <property type="entry name" value="Pentapeptide"/>
    <property type="match status" value="2"/>
</dbReference>
<dbReference type="RefSeq" id="WP_127052887.1">
    <property type="nucleotide sequence ID" value="NZ_RSCM01000003.1"/>
</dbReference>
<protein>
    <recommendedName>
        <fullName evidence="3">Pentapeptide repeat protein</fullName>
    </recommendedName>
</protein>
<name>A0A3S1C805_ANAVA</name>
<organism evidence="1 2">
    <name type="scientific">Trichormus variabilis SAG 1403-4b</name>
    <dbReference type="NCBI Taxonomy" id="447716"/>
    <lineage>
        <taxon>Bacteria</taxon>
        <taxon>Bacillati</taxon>
        <taxon>Cyanobacteriota</taxon>
        <taxon>Cyanophyceae</taxon>
        <taxon>Nostocales</taxon>
        <taxon>Nostocaceae</taxon>
        <taxon>Trichormus</taxon>
    </lineage>
</organism>
<evidence type="ECO:0000313" key="2">
    <source>
        <dbReference type="Proteomes" id="UP000276103"/>
    </source>
</evidence>
<dbReference type="InterPro" id="IPR001646">
    <property type="entry name" value="5peptide_repeat"/>
</dbReference>
<evidence type="ECO:0008006" key="3">
    <source>
        <dbReference type="Google" id="ProtNLM"/>
    </source>
</evidence>
<dbReference type="PANTHER" id="PTHR47200:SF2">
    <property type="entry name" value="THYLAKOID LUMENAL 15 KDA PROTEIN 1, CHLOROPLASTIC"/>
    <property type="match status" value="1"/>
</dbReference>
<sequence>MSEINSQQIINTAVTLVNKYTEGKRDFSEANLGNADLQGFDLKGCDFSYADLSEANLNGANLRGCDFSFANLSQANLQDADLRGALLFSADLRQANLKGAKLEKADCDRTTHFPQDFDPAQVGLQIKER</sequence>
<keyword evidence="2" id="KW-1185">Reference proteome</keyword>
<dbReference type="InterPro" id="IPR044213">
    <property type="entry name" value="At2g44920-like"/>
</dbReference>
<accession>A0A3S1C805</accession>
<dbReference type="Proteomes" id="UP000276103">
    <property type="component" value="Unassembled WGS sequence"/>
</dbReference>
<dbReference type="PANTHER" id="PTHR47200">
    <property type="entry name" value="THYLAKOID LUMENAL 15 KDA PROTEIN 1, CHLOROPLASTIC"/>
    <property type="match status" value="1"/>
</dbReference>
<dbReference type="AlphaFoldDB" id="A0A3S1C805"/>
<gene>
    <name evidence="1" type="ORF">DSM107003_12080</name>
</gene>
<reference evidence="1 2" key="1">
    <citation type="journal article" date="2019" name="Genome Biol. Evol.">
        <title>Day and night: Metabolic profiles and evolutionary relationships of six axenic non-marine cyanobacteria.</title>
        <authorList>
            <person name="Will S.E."/>
            <person name="Henke P."/>
            <person name="Boedeker C."/>
            <person name="Huang S."/>
            <person name="Brinkmann H."/>
            <person name="Rohde M."/>
            <person name="Jarek M."/>
            <person name="Friedl T."/>
            <person name="Seufert S."/>
            <person name="Schumacher M."/>
            <person name="Overmann J."/>
            <person name="Neumann-Schaal M."/>
            <person name="Petersen J."/>
        </authorList>
    </citation>
    <scope>NUCLEOTIDE SEQUENCE [LARGE SCALE GENOMIC DNA]</scope>
    <source>
        <strain evidence="1 2">SAG 1403-4b</strain>
    </source>
</reference>
<dbReference type="Gene3D" id="2.160.20.80">
    <property type="entry name" value="E3 ubiquitin-protein ligase SopA"/>
    <property type="match status" value="1"/>
</dbReference>
<dbReference type="EMBL" id="RSCM01000003">
    <property type="protein sequence ID" value="RUS98120.1"/>
    <property type="molecule type" value="Genomic_DNA"/>
</dbReference>
<comment type="caution">
    <text evidence="1">The sequence shown here is derived from an EMBL/GenBank/DDBJ whole genome shotgun (WGS) entry which is preliminary data.</text>
</comment>